<name>A0A815WGP5_ADIRI</name>
<sequence>MMSFTANMAIASTSSRQDFDHLFTLCKYISQTASRIRFGHLSNNSSSVDDIQLCRDQLLSIAENLEGSTILLESLLVGEQRRPIDISMQKSRHCYTRDELLKLRRHVSPNLSNQIKHSLESVVEHVNAQSNKASWKNIRDIIV</sequence>
<reference evidence="1" key="1">
    <citation type="submission" date="2021-02" db="EMBL/GenBank/DDBJ databases">
        <authorList>
            <person name="Nowell W R."/>
        </authorList>
    </citation>
    <scope>NUCLEOTIDE SEQUENCE</scope>
</reference>
<comment type="caution">
    <text evidence="1">The sequence shown here is derived from an EMBL/GenBank/DDBJ whole genome shotgun (WGS) entry which is preliminary data.</text>
</comment>
<accession>A0A815WGP5</accession>
<gene>
    <name evidence="1" type="ORF">XAT740_LOCUS42502</name>
</gene>
<protein>
    <submittedName>
        <fullName evidence="1">Uncharacterized protein</fullName>
    </submittedName>
</protein>
<proteinExistence type="predicted"/>
<organism evidence="1 2">
    <name type="scientific">Adineta ricciae</name>
    <name type="common">Rotifer</name>
    <dbReference type="NCBI Taxonomy" id="249248"/>
    <lineage>
        <taxon>Eukaryota</taxon>
        <taxon>Metazoa</taxon>
        <taxon>Spiralia</taxon>
        <taxon>Gnathifera</taxon>
        <taxon>Rotifera</taxon>
        <taxon>Eurotatoria</taxon>
        <taxon>Bdelloidea</taxon>
        <taxon>Adinetida</taxon>
        <taxon>Adinetidae</taxon>
        <taxon>Adineta</taxon>
    </lineage>
</organism>
<evidence type="ECO:0000313" key="1">
    <source>
        <dbReference type="EMBL" id="CAF1545692.1"/>
    </source>
</evidence>
<dbReference type="AlphaFoldDB" id="A0A815WGP5"/>
<dbReference type="Proteomes" id="UP000663828">
    <property type="component" value="Unassembled WGS sequence"/>
</dbReference>
<keyword evidence="2" id="KW-1185">Reference proteome</keyword>
<dbReference type="EMBL" id="CAJNOR010005107">
    <property type="protein sequence ID" value="CAF1545692.1"/>
    <property type="molecule type" value="Genomic_DNA"/>
</dbReference>
<evidence type="ECO:0000313" key="2">
    <source>
        <dbReference type="Proteomes" id="UP000663828"/>
    </source>
</evidence>